<reference evidence="1 2" key="1">
    <citation type="journal article" date="2018" name="Front. Plant Sci.">
        <title>Red Clover (Trifolium pratense) and Zigzag Clover (T. medium) - A Picture of Genomic Similarities and Differences.</title>
        <authorList>
            <person name="Dluhosova J."/>
            <person name="Istvanek J."/>
            <person name="Nedelnik J."/>
            <person name="Repkova J."/>
        </authorList>
    </citation>
    <scope>NUCLEOTIDE SEQUENCE [LARGE SCALE GENOMIC DNA]</scope>
    <source>
        <strain evidence="2">cv. 10/8</strain>
        <tissue evidence="1">Leaf</tissue>
    </source>
</reference>
<dbReference type="Proteomes" id="UP000265520">
    <property type="component" value="Unassembled WGS sequence"/>
</dbReference>
<proteinExistence type="predicted"/>
<keyword evidence="2" id="KW-1185">Reference proteome</keyword>
<evidence type="ECO:0000313" key="1">
    <source>
        <dbReference type="EMBL" id="MCI92130.1"/>
    </source>
</evidence>
<protein>
    <submittedName>
        <fullName evidence="1">Uncharacterized protein</fullName>
    </submittedName>
</protein>
<sequence length="15" mass="1477">MLLQCGAAAAAVWAT</sequence>
<accession>A0A392W086</accession>
<dbReference type="EMBL" id="LXQA011291676">
    <property type="protein sequence ID" value="MCI92130.1"/>
    <property type="molecule type" value="Genomic_DNA"/>
</dbReference>
<organism evidence="1 2">
    <name type="scientific">Trifolium medium</name>
    <dbReference type="NCBI Taxonomy" id="97028"/>
    <lineage>
        <taxon>Eukaryota</taxon>
        <taxon>Viridiplantae</taxon>
        <taxon>Streptophyta</taxon>
        <taxon>Embryophyta</taxon>
        <taxon>Tracheophyta</taxon>
        <taxon>Spermatophyta</taxon>
        <taxon>Magnoliopsida</taxon>
        <taxon>eudicotyledons</taxon>
        <taxon>Gunneridae</taxon>
        <taxon>Pentapetalae</taxon>
        <taxon>rosids</taxon>
        <taxon>fabids</taxon>
        <taxon>Fabales</taxon>
        <taxon>Fabaceae</taxon>
        <taxon>Papilionoideae</taxon>
        <taxon>50 kb inversion clade</taxon>
        <taxon>NPAAA clade</taxon>
        <taxon>Hologalegina</taxon>
        <taxon>IRL clade</taxon>
        <taxon>Trifolieae</taxon>
        <taxon>Trifolium</taxon>
    </lineage>
</organism>
<comment type="caution">
    <text evidence="1">The sequence shown here is derived from an EMBL/GenBank/DDBJ whole genome shotgun (WGS) entry which is preliminary data.</text>
</comment>
<evidence type="ECO:0000313" key="2">
    <source>
        <dbReference type="Proteomes" id="UP000265520"/>
    </source>
</evidence>
<name>A0A392W086_9FABA</name>
<feature type="non-terminal residue" evidence="1">
    <location>
        <position position="15"/>
    </location>
</feature>